<dbReference type="EMBL" id="VNHY01000003">
    <property type="protein sequence ID" value="TYP92647.1"/>
    <property type="molecule type" value="Genomic_DNA"/>
</dbReference>
<dbReference type="GO" id="GO:0016020">
    <property type="term" value="C:membrane"/>
    <property type="evidence" value="ECO:0007669"/>
    <property type="project" value="InterPro"/>
</dbReference>
<reference evidence="3 4" key="1">
    <citation type="submission" date="2019-07" db="EMBL/GenBank/DDBJ databases">
        <title>Genomic Encyclopedia of Archaeal and Bacterial Type Strains, Phase II (KMG-II): from individual species to whole genera.</title>
        <authorList>
            <person name="Goeker M."/>
        </authorList>
    </citation>
    <scope>NUCLEOTIDE SEQUENCE [LARGE SCALE GENOMIC DNA]</scope>
    <source>
        <strain evidence="3 4">DSM 21935</strain>
    </source>
</reference>
<feature type="region of interest" description="Disordered" evidence="1">
    <location>
        <begin position="313"/>
        <end position="335"/>
    </location>
</feature>
<dbReference type="RefSeq" id="WP_148899340.1">
    <property type="nucleotide sequence ID" value="NZ_VNHY01000003.1"/>
</dbReference>
<dbReference type="AlphaFoldDB" id="A0A5D3YH95"/>
<sequence length="517" mass="56892">MRNFIAIILISTITGIVTQATAQPTLQKDYSYTMQIPSVVTISSSPAHFYALSKSKGMAVFRAHQDSLQWLYTSTGMQKRGNTVSADIRFAYIFGSNRRLTVLEPTSLLGVYSATLLPANPMDVKRIGQDLYVAMGQKGLGKISLRSASSVDSTVQYISRSRLNDEKIIDLEVSGKQLFALARGNKLYKFKDPKEDKAIEIVNEFKLSKSLDHIYLVNSSLYGSNSDGNIYEIDNAGNLSTVGTIGEGTTKIASWNDWMIIRGQSGRLWTSYKNQKLSIWKDNQEAGNYFTVTKGTLWLCEYNQISKIRSVSKAASEPGQSTKQQGPLSLKKISDQTVPNSKPLLLPIKFENNISVKNLKITYQSPDINNAEVRGLSFYWQPTADDIGQHHVKLIATTSSGKTDSTTFNIDVSSYNAPPRFAPVRTVSIPVGEEFSLPISATDPDGMDGNLIRFLGVNMPQGASIDETTGVFKWTPTARQVGKNQFRIIATDQYGAAASKDITVKVIEAVRPGDTGN</sequence>
<dbReference type="Pfam" id="PF05345">
    <property type="entry name" value="He_PIG"/>
    <property type="match status" value="1"/>
</dbReference>
<feature type="compositionally biased region" description="Polar residues" evidence="1">
    <location>
        <begin position="318"/>
        <end position="327"/>
    </location>
</feature>
<dbReference type="SUPFAM" id="SSF49313">
    <property type="entry name" value="Cadherin-like"/>
    <property type="match status" value="2"/>
</dbReference>
<evidence type="ECO:0000256" key="2">
    <source>
        <dbReference type="SAM" id="SignalP"/>
    </source>
</evidence>
<evidence type="ECO:0000313" key="3">
    <source>
        <dbReference type="EMBL" id="TYP92647.1"/>
    </source>
</evidence>
<keyword evidence="2" id="KW-0732">Signal</keyword>
<feature type="signal peptide" evidence="2">
    <location>
        <begin position="1"/>
        <end position="22"/>
    </location>
</feature>
<accession>A0A5D3YH95</accession>
<gene>
    <name evidence="3" type="ORF">LX73_2009</name>
</gene>
<dbReference type="Gene3D" id="2.60.40.10">
    <property type="entry name" value="Immunoglobulins"/>
    <property type="match status" value="1"/>
</dbReference>
<dbReference type="GO" id="GO:0005509">
    <property type="term" value="F:calcium ion binding"/>
    <property type="evidence" value="ECO:0007669"/>
    <property type="project" value="InterPro"/>
</dbReference>
<comment type="caution">
    <text evidence="3">The sequence shown here is derived from an EMBL/GenBank/DDBJ whole genome shotgun (WGS) entry which is preliminary data.</text>
</comment>
<protein>
    <submittedName>
        <fullName evidence="3">Putative Ig domain-containing protein</fullName>
    </submittedName>
</protein>
<dbReference type="Proteomes" id="UP000324595">
    <property type="component" value="Unassembled WGS sequence"/>
</dbReference>
<proteinExistence type="predicted"/>
<organism evidence="3 4">
    <name type="scientific">Fodinibius salinus</name>
    <dbReference type="NCBI Taxonomy" id="860790"/>
    <lineage>
        <taxon>Bacteria</taxon>
        <taxon>Pseudomonadati</taxon>
        <taxon>Balneolota</taxon>
        <taxon>Balneolia</taxon>
        <taxon>Balneolales</taxon>
        <taxon>Balneolaceae</taxon>
        <taxon>Fodinibius</taxon>
    </lineage>
</organism>
<dbReference type="InterPro" id="IPR013783">
    <property type="entry name" value="Ig-like_fold"/>
</dbReference>
<dbReference type="InterPro" id="IPR015919">
    <property type="entry name" value="Cadherin-like_sf"/>
</dbReference>
<feature type="chain" id="PRO_5022877154" evidence="2">
    <location>
        <begin position="23"/>
        <end position="517"/>
    </location>
</feature>
<name>A0A5D3YH95_9BACT</name>
<dbReference type="OrthoDB" id="1523166at2"/>
<keyword evidence="4" id="KW-1185">Reference proteome</keyword>
<evidence type="ECO:0000256" key="1">
    <source>
        <dbReference type="SAM" id="MobiDB-lite"/>
    </source>
</evidence>
<evidence type="ECO:0000313" key="4">
    <source>
        <dbReference type="Proteomes" id="UP000324595"/>
    </source>
</evidence>